<reference evidence="1" key="1">
    <citation type="submission" date="2020-08" db="EMBL/GenBank/DDBJ databases">
        <title>Multicomponent nature underlies the extraordinary mechanical properties of spider dragline silk.</title>
        <authorList>
            <person name="Kono N."/>
            <person name="Nakamura H."/>
            <person name="Mori M."/>
            <person name="Yoshida Y."/>
            <person name="Ohtoshi R."/>
            <person name="Malay A.D."/>
            <person name="Moran D.A.P."/>
            <person name="Tomita M."/>
            <person name="Numata K."/>
            <person name="Arakawa K."/>
        </authorList>
    </citation>
    <scope>NUCLEOTIDE SEQUENCE</scope>
</reference>
<dbReference type="AlphaFoldDB" id="A0A8X6PYX9"/>
<protein>
    <submittedName>
        <fullName evidence="1">Uncharacterized protein</fullName>
    </submittedName>
</protein>
<dbReference type="OrthoDB" id="6782576at2759"/>
<dbReference type="Proteomes" id="UP000887013">
    <property type="component" value="Unassembled WGS sequence"/>
</dbReference>
<keyword evidence="2" id="KW-1185">Reference proteome</keyword>
<comment type="caution">
    <text evidence="1">The sequence shown here is derived from an EMBL/GenBank/DDBJ whole genome shotgun (WGS) entry which is preliminary data.</text>
</comment>
<evidence type="ECO:0000313" key="1">
    <source>
        <dbReference type="EMBL" id="GFT88107.1"/>
    </source>
</evidence>
<accession>A0A8X6PYX9</accession>
<dbReference type="EMBL" id="BMAW01073533">
    <property type="protein sequence ID" value="GFT88107.1"/>
    <property type="molecule type" value="Genomic_DNA"/>
</dbReference>
<proteinExistence type="predicted"/>
<sequence length="87" mass="9908">MYKENRGPDILLFSSVGAERRLRIENNRQIVTRLIEAIKIIGKHGLGYRGNGCNEAVYTLFNDSVDHGHFFSEIVGLVSEFELLLRT</sequence>
<gene>
    <name evidence="1" type="ORF">NPIL_181371</name>
</gene>
<name>A0A8X6PYX9_NEPPI</name>
<organism evidence="1 2">
    <name type="scientific">Nephila pilipes</name>
    <name type="common">Giant wood spider</name>
    <name type="synonym">Nephila maculata</name>
    <dbReference type="NCBI Taxonomy" id="299642"/>
    <lineage>
        <taxon>Eukaryota</taxon>
        <taxon>Metazoa</taxon>
        <taxon>Ecdysozoa</taxon>
        <taxon>Arthropoda</taxon>
        <taxon>Chelicerata</taxon>
        <taxon>Arachnida</taxon>
        <taxon>Araneae</taxon>
        <taxon>Araneomorphae</taxon>
        <taxon>Entelegynae</taxon>
        <taxon>Araneoidea</taxon>
        <taxon>Nephilidae</taxon>
        <taxon>Nephila</taxon>
    </lineage>
</organism>
<evidence type="ECO:0000313" key="2">
    <source>
        <dbReference type="Proteomes" id="UP000887013"/>
    </source>
</evidence>